<name>A0ABQ7PRM0_PLUXY</name>
<evidence type="ECO:0000256" key="1">
    <source>
        <dbReference type="SAM" id="MobiDB-lite"/>
    </source>
</evidence>
<gene>
    <name evidence="2" type="ORF">JYU34_021898</name>
</gene>
<feature type="compositionally biased region" description="Low complexity" evidence="1">
    <location>
        <begin position="33"/>
        <end position="46"/>
    </location>
</feature>
<sequence length="85" mass="10135">MQWWRQQQERGAPPQTRQERGAPPQTRQERGAPPRAQQQEQGAPQTQRERGAPPQAIFLWPIRQNIGRFVYRCFITFRFPNTVHR</sequence>
<evidence type="ECO:0000313" key="2">
    <source>
        <dbReference type="EMBL" id="KAG7295622.1"/>
    </source>
</evidence>
<protein>
    <submittedName>
        <fullName evidence="2">Uncharacterized protein</fullName>
    </submittedName>
</protein>
<dbReference type="EMBL" id="JAHIBW010000030">
    <property type="protein sequence ID" value="KAG7295622.1"/>
    <property type="molecule type" value="Genomic_DNA"/>
</dbReference>
<evidence type="ECO:0000313" key="3">
    <source>
        <dbReference type="Proteomes" id="UP000823941"/>
    </source>
</evidence>
<keyword evidence="3" id="KW-1185">Reference proteome</keyword>
<dbReference type="Proteomes" id="UP000823941">
    <property type="component" value="Chromosome 30"/>
</dbReference>
<accession>A0ABQ7PRM0</accession>
<comment type="caution">
    <text evidence="2">The sequence shown here is derived from an EMBL/GenBank/DDBJ whole genome shotgun (WGS) entry which is preliminary data.</text>
</comment>
<organism evidence="2 3">
    <name type="scientific">Plutella xylostella</name>
    <name type="common">Diamondback moth</name>
    <name type="synonym">Plutella maculipennis</name>
    <dbReference type="NCBI Taxonomy" id="51655"/>
    <lineage>
        <taxon>Eukaryota</taxon>
        <taxon>Metazoa</taxon>
        <taxon>Ecdysozoa</taxon>
        <taxon>Arthropoda</taxon>
        <taxon>Hexapoda</taxon>
        <taxon>Insecta</taxon>
        <taxon>Pterygota</taxon>
        <taxon>Neoptera</taxon>
        <taxon>Endopterygota</taxon>
        <taxon>Lepidoptera</taxon>
        <taxon>Glossata</taxon>
        <taxon>Ditrysia</taxon>
        <taxon>Yponomeutoidea</taxon>
        <taxon>Plutellidae</taxon>
        <taxon>Plutella</taxon>
    </lineage>
</organism>
<proteinExistence type="predicted"/>
<reference evidence="2 3" key="1">
    <citation type="submission" date="2021-06" db="EMBL/GenBank/DDBJ databases">
        <title>A haploid diamondback moth (Plutella xylostella L.) genome assembly resolves 31 chromosomes and identifies a diamide resistance mutation.</title>
        <authorList>
            <person name="Ward C.M."/>
            <person name="Perry K.D."/>
            <person name="Baker G."/>
            <person name="Powis K."/>
            <person name="Heckel D.G."/>
            <person name="Baxter S.W."/>
        </authorList>
    </citation>
    <scope>NUCLEOTIDE SEQUENCE [LARGE SCALE GENOMIC DNA]</scope>
    <source>
        <strain evidence="2 3">LV</strain>
        <tissue evidence="2">Single pupa</tissue>
    </source>
</reference>
<feature type="region of interest" description="Disordered" evidence="1">
    <location>
        <begin position="1"/>
        <end position="56"/>
    </location>
</feature>